<feature type="region of interest" description="Disordered" evidence="1">
    <location>
        <begin position="1"/>
        <end position="151"/>
    </location>
</feature>
<evidence type="ECO:0000313" key="2">
    <source>
        <dbReference type="EMBL" id="CAA9505190.1"/>
    </source>
</evidence>
<sequence length="151" mass="16580">DPRLDPASPGRRDEGGRQAPPRRDPPHHVHGQESRHRGAHGQGARGRRRARHRGAGQDDQAAPRINRDVRGGRPSGARRCRGRRDRGDRELPAPADERGRGAPSDRRDRDRDRRSVGQGHGPRHGAGEGTSRGRDGHEPSERAREGAFGSV</sequence>
<feature type="compositionally biased region" description="Basic and acidic residues" evidence="1">
    <location>
        <begin position="131"/>
        <end position="145"/>
    </location>
</feature>
<evidence type="ECO:0000256" key="1">
    <source>
        <dbReference type="SAM" id="MobiDB-lite"/>
    </source>
</evidence>
<proteinExistence type="predicted"/>
<feature type="non-terminal residue" evidence="2">
    <location>
        <position position="1"/>
    </location>
</feature>
<feature type="compositionally biased region" description="Basic and acidic residues" evidence="1">
    <location>
        <begin position="85"/>
        <end position="115"/>
    </location>
</feature>
<feature type="compositionally biased region" description="Basic residues" evidence="1">
    <location>
        <begin position="45"/>
        <end position="54"/>
    </location>
</feature>
<gene>
    <name evidence="2" type="ORF">AVDCRST_MAG91-1278</name>
</gene>
<organism evidence="2">
    <name type="scientific">uncultured Sphingomonadaceae bacterium</name>
    <dbReference type="NCBI Taxonomy" id="169976"/>
    <lineage>
        <taxon>Bacteria</taxon>
        <taxon>Pseudomonadati</taxon>
        <taxon>Pseudomonadota</taxon>
        <taxon>Alphaproteobacteria</taxon>
        <taxon>Sphingomonadales</taxon>
        <taxon>Sphingomonadaceae</taxon>
        <taxon>environmental samples</taxon>
    </lineage>
</organism>
<accession>A0A6J4SU31</accession>
<reference evidence="2" key="1">
    <citation type="submission" date="2020-02" db="EMBL/GenBank/DDBJ databases">
        <authorList>
            <person name="Meier V. D."/>
        </authorList>
    </citation>
    <scope>NUCLEOTIDE SEQUENCE</scope>
    <source>
        <strain evidence="2">AVDCRST_MAG91</strain>
    </source>
</reference>
<feature type="compositionally biased region" description="Basic and acidic residues" evidence="1">
    <location>
        <begin position="1"/>
        <end position="36"/>
    </location>
</feature>
<dbReference type="AlphaFoldDB" id="A0A6J4SU31"/>
<feature type="non-terminal residue" evidence="2">
    <location>
        <position position="151"/>
    </location>
</feature>
<protein>
    <submittedName>
        <fullName evidence="2">Transamidase GatB domain protein</fullName>
    </submittedName>
</protein>
<dbReference type="EMBL" id="CADCVX010000261">
    <property type="protein sequence ID" value="CAA9505190.1"/>
    <property type="molecule type" value="Genomic_DNA"/>
</dbReference>
<name>A0A6J4SU31_9SPHN</name>